<dbReference type="EMBL" id="UGLB01000003">
    <property type="protein sequence ID" value="STT51084.1"/>
    <property type="molecule type" value="Genomic_DNA"/>
</dbReference>
<keyword evidence="3 7" id="KW-0732">Signal</keyword>
<dbReference type="Proteomes" id="UP000255192">
    <property type="component" value="Unassembled WGS sequence"/>
</dbReference>
<feature type="signal peptide" evidence="7">
    <location>
        <begin position="1"/>
        <end position="22"/>
    </location>
</feature>
<comment type="similarity">
    <text evidence="2">Belongs to the periplasmic pilus chaperone family.</text>
</comment>
<dbReference type="EMBL" id="UAWQ01000019">
    <property type="protein sequence ID" value="SQC48806.1"/>
    <property type="molecule type" value="Genomic_DNA"/>
</dbReference>
<dbReference type="EMBL" id="UGMG01000001">
    <property type="protein sequence ID" value="STV72224.1"/>
    <property type="molecule type" value="Genomic_DNA"/>
</dbReference>
<evidence type="ECO:0000256" key="2">
    <source>
        <dbReference type="ARBA" id="ARBA00007399"/>
    </source>
</evidence>
<dbReference type="RefSeq" id="WP_004177740.1">
    <property type="nucleotide sequence ID" value="NZ_AP019665.1"/>
</dbReference>
<reference evidence="10 17" key="1">
    <citation type="submission" date="2014-10" db="EMBL/GenBank/DDBJ databases">
        <title>Plasmid movement, recombination, and chromosomal integration amongst multidrug resistant commensal Escherichia coli clones within a single commercial turkey flock.</title>
        <authorList>
            <person name="Lang K."/>
            <person name="Dorn K."/>
            <person name="Danzeisen J."/>
            <person name="Johnson T."/>
        </authorList>
    </citation>
    <scope>NUCLEOTIDE SEQUENCE [LARGE SCALE GENOMIC DNA]</scope>
    <source>
        <strain evidence="10 17">UMNturkey9</strain>
    </source>
</reference>
<evidence type="ECO:0000313" key="10">
    <source>
        <dbReference type="EMBL" id="KII02728.1"/>
    </source>
</evidence>
<dbReference type="PANTHER" id="PTHR30251:SF9">
    <property type="entry name" value="CHAPERONE PROTEIN CAF1M"/>
    <property type="match status" value="1"/>
</dbReference>
<evidence type="ECO:0000313" key="22">
    <source>
        <dbReference type="Proteomes" id="UP000294876"/>
    </source>
</evidence>
<dbReference type="GO" id="GO:0071555">
    <property type="term" value="P:cell wall organization"/>
    <property type="evidence" value="ECO:0007669"/>
    <property type="project" value="InterPro"/>
</dbReference>
<proteinExistence type="inferred from homology"/>
<evidence type="ECO:0000313" key="11">
    <source>
        <dbReference type="EMBL" id="MDP0970538.1"/>
    </source>
</evidence>
<dbReference type="InterPro" id="IPR008962">
    <property type="entry name" value="PapD-like_sf"/>
</dbReference>
<dbReference type="EMBL" id="JRRF01000018">
    <property type="protein sequence ID" value="KII02728.1"/>
    <property type="molecule type" value="Genomic_DNA"/>
</dbReference>
<reference evidence="18 19" key="2">
    <citation type="submission" date="2018-06" db="EMBL/GenBank/DDBJ databases">
        <authorList>
            <consortium name="Pathogen Informatics"/>
            <person name="Doyle S."/>
        </authorList>
    </citation>
    <scope>NUCLEOTIDE SEQUENCE [LARGE SCALE GENOMIC DNA]</scope>
    <source>
        <strain evidence="15 21">NCTC11679</strain>
        <strain evidence="12 18">NCTC13465</strain>
        <strain evidence="14 20">NCTC204</strain>
        <strain evidence="13 19">NCTC9637</strain>
    </source>
</reference>
<dbReference type="Proteomes" id="UP000294876">
    <property type="component" value="Unassembled WGS sequence"/>
</dbReference>
<dbReference type="Proteomes" id="UP000255239">
    <property type="component" value="Unassembled WGS sequence"/>
</dbReference>
<dbReference type="EMBL" id="UGMD01000002">
    <property type="protein sequence ID" value="STU79353.1"/>
    <property type="molecule type" value="Genomic_DNA"/>
</dbReference>
<dbReference type="Gene3D" id="2.60.40.10">
    <property type="entry name" value="Immunoglobulins"/>
    <property type="match status" value="2"/>
</dbReference>
<evidence type="ECO:0000313" key="16">
    <source>
        <dbReference type="EMBL" id="VGD14963.1"/>
    </source>
</evidence>
<evidence type="ECO:0000256" key="5">
    <source>
        <dbReference type="ARBA" id="ARBA00023186"/>
    </source>
</evidence>
<keyword evidence="5" id="KW-0143">Chaperone</keyword>
<evidence type="ECO:0000313" key="18">
    <source>
        <dbReference type="Proteomes" id="UP000251721"/>
    </source>
</evidence>
<dbReference type="InterPro" id="IPR016147">
    <property type="entry name" value="Pili_assmbl_chaperone_N"/>
</dbReference>
<dbReference type="Proteomes" id="UP000031820">
    <property type="component" value="Unassembled WGS sequence"/>
</dbReference>
<evidence type="ECO:0000256" key="3">
    <source>
        <dbReference type="ARBA" id="ARBA00022729"/>
    </source>
</evidence>
<dbReference type="InterPro" id="IPR016148">
    <property type="entry name" value="Pili_assmbl_chaperone_C"/>
</dbReference>
<evidence type="ECO:0000313" key="12">
    <source>
        <dbReference type="EMBL" id="SQC48806.1"/>
    </source>
</evidence>
<reference evidence="16 22" key="3">
    <citation type="submission" date="2019-03" db="EMBL/GenBank/DDBJ databases">
        <authorList>
            <consortium name="Pathogen Informatics"/>
        </authorList>
    </citation>
    <scope>NUCLEOTIDE SEQUENCE [LARGE SCALE GENOMIC DNA]</scope>
    <source>
        <strain evidence="16 22">5012STDY7312589</strain>
    </source>
</reference>
<evidence type="ECO:0000256" key="1">
    <source>
        <dbReference type="ARBA" id="ARBA00004418"/>
    </source>
</evidence>
<evidence type="ECO:0000313" key="19">
    <source>
        <dbReference type="Proteomes" id="UP000255099"/>
    </source>
</evidence>
<comment type="subcellular location">
    <subcellularLocation>
        <location evidence="1">Periplasm</location>
    </subcellularLocation>
</comment>
<evidence type="ECO:0000259" key="8">
    <source>
        <dbReference type="Pfam" id="PF00345"/>
    </source>
</evidence>
<accession>A0A4V6LZT1</accession>
<evidence type="ECO:0000256" key="4">
    <source>
        <dbReference type="ARBA" id="ARBA00022764"/>
    </source>
</evidence>
<dbReference type="Proteomes" id="UP000251721">
    <property type="component" value="Unassembled WGS sequence"/>
</dbReference>
<dbReference type="InterPro" id="IPR013783">
    <property type="entry name" value="Ig-like_fold"/>
</dbReference>
<dbReference type="PRINTS" id="PR00969">
    <property type="entry name" value="CHAPERONPILI"/>
</dbReference>
<evidence type="ECO:0000256" key="6">
    <source>
        <dbReference type="ARBA" id="ARBA00023319"/>
    </source>
</evidence>
<dbReference type="AlphaFoldDB" id="A0A081IR27"/>
<gene>
    <name evidence="13" type="primary">fimC_6</name>
    <name evidence="14" type="synonym">fimC_2</name>
    <name evidence="16" type="synonym">fimC_3</name>
    <name evidence="15" type="synonym">fimC_4</name>
    <name evidence="12" type="synonym">fimC_7</name>
    <name evidence="10" type="ORF">LS45_20500</name>
    <name evidence="15" type="ORF">NCTC11679_05243</name>
    <name evidence="12" type="ORF">NCTC13465_05017</name>
    <name evidence="14" type="ORF">NCTC204_01349</name>
    <name evidence="13" type="ORF">NCTC9637_06100</name>
    <name evidence="11" type="ORF">Q6294_26340</name>
    <name evidence="16" type="ORF">SAMEA104567804_03046</name>
</gene>
<organism evidence="13 19">
    <name type="scientific">Klebsiella pneumoniae</name>
    <dbReference type="NCBI Taxonomy" id="573"/>
    <lineage>
        <taxon>Bacteria</taxon>
        <taxon>Pseudomonadati</taxon>
        <taxon>Pseudomonadota</taxon>
        <taxon>Gammaproteobacteria</taxon>
        <taxon>Enterobacterales</taxon>
        <taxon>Enterobacteriaceae</taxon>
        <taxon>Klebsiella/Raoultella group</taxon>
        <taxon>Klebsiella</taxon>
        <taxon>Klebsiella pneumoniae complex</taxon>
    </lineage>
</organism>
<dbReference type="SUPFAM" id="SSF49584">
    <property type="entry name" value="Periplasmic chaperone C-domain"/>
    <property type="match status" value="1"/>
</dbReference>
<protein>
    <submittedName>
        <fullName evidence="13 16">Fimbrial biogenesis periplasmic chaperone</fullName>
    </submittedName>
    <submittedName>
        <fullName evidence="10">Fimbrial protein</fullName>
    </submittedName>
    <submittedName>
        <fullName evidence="11">Molecular chaperone</fullName>
    </submittedName>
</protein>
<dbReference type="Pfam" id="PF02753">
    <property type="entry name" value="PapD_C"/>
    <property type="match status" value="1"/>
</dbReference>
<evidence type="ECO:0000313" key="14">
    <source>
        <dbReference type="EMBL" id="STU79353.1"/>
    </source>
</evidence>
<dbReference type="EMBL" id="CAAGWG010000009">
    <property type="protein sequence ID" value="VGD14963.1"/>
    <property type="molecule type" value="Genomic_DNA"/>
</dbReference>
<evidence type="ECO:0000313" key="17">
    <source>
        <dbReference type="Proteomes" id="UP000031820"/>
    </source>
</evidence>
<evidence type="ECO:0000313" key="20">
    <source>
        <dbReference type="Proteomes" id="UP000255192"/>
    </source>
</evidence>
<dbReference type="InterPro" id="IPR001829">
    <property type="entry name" value="Pili_assmbl_chaperone_bac"/>
</dbReference>
<dbReference type="Proteomes" id="UP001244490">
    <property type="component" value="Unassembled WGS sequence"/>
</dbReference>
<evidence type="ECO:0000313" key="15">
    <source>
        <dbReference type="EMBL" id="STV72224.1"/>
    </source>
</evidence>
<evidence type="ECO:0000313" key="13">
    <source>
        <dbReference type="EMBL" id="STT51084.1"/>
    </source>
</evidence>
<dbReference type="GO" id="GO:0030288">
    <property type="term" value="C:outer membrane-bounded periplasmic space"/>
    <property type="evidence" value="ECO:0007669"/>
    <property type="project" value="InterPro"/>
</dbReference>
<dbReference type="SUPFAM" id="SSF49354">
    <property type="entry name" value="PapD-like"/>
    <property type="match status" value="1"/>
</dbReference>
<feature type="chain" id="PRO_5015028607" evidence="7">
    <location>
        <begin position="23"/>
        <end position="228"/>
    </location>
</feature>
<feature type="domain" description="Pili assembly chaperone N-terminal" evidence="8">
    <location>
        <begin position="23"/>
        <end position="140"/>
    </location>
</feature>
<dbReference type="InterPro" id="IPR036316">
    <property type="entry name" value="Pili_assmbl_chap_C_dom_sf"/>
</dbReference>
<evidence type="ECO:0000259" key="9">
    <source>
        <dbReference type="Pfam" id="PF02753"/>
    </source>
</evidence>
<accession>A0A081IR27</accession>
<dbReference type="EMBL" id="JAUUIA010000034">
    <property type="protein sequence ID" value="MDP0970538.1"/>
    <property type="molecule type" value="Genomic_DNA"/>
</dbReference>
<dbReference type="InterPro" id="IPR050643">
    <property type="entry name" value="Periplasmic_pilus_chap"/>
</dbReference>
<dbReference type="Pfam" id="PF00345">
    <property type="entry name" value="PapD_N"/>
    <property type="match status" value="1"/>
</dbReference>
<feature type="domain" description="Pili assembly chaperone C-terminal" evidence="9">
    <location>
        <begin position="163"/>
        <end position="220"/>
    </location>
</feature>
<evidence type="ECO:0000256" key="7">
    <source>
        <dbReference type="SAM" id="SignalP"/>
    </source>
</evidence>
<dbReference type="Proteomes" id="UP000255099">
    <property type="component" value="Unassembled WGS sequence"/>
</dbReference>
<sequence>MFRTLLTFTASCALLLSSIAHAGIVVGSTRYLYKEGAREITAQIENKDDIPYLIKSWVEAPAGKAPSFMATPPLFRLEGKQQNTVRLFSNGNVNAPTDRESMYYFNVMAIPPADDAKANNNTIQLAVRHRMRLVYRPKALFDLSPNTEAKKLEWRKSGTKLTIKNPTPFFFYFHSIQIGSKEVKPEVNSVAPMTTKEVTLKENINASSITWKVVNDYGGAGSLYSSSL</sequence>
<dbReference type="PANTHER" id="PTHR30251">
    <property type="entry name" value="PILUS ASSEMBLY CHAPERONE"/>
    <property type="match status" value="1"/>
</dbReference>
<evidence type="ECO:0000313" key="21">
    <source>
        <dbReference type="Proteomes" id="UP000255239"/>
    </source>
</evidence>
<keyword evidence="4" id="KW-0574">Periplasm</keyword>
<keyword evidence="6" id="KW-0393">Immunoglobulin domain</keyword>
<name>A0A081IR27_KLEPN</name>
<reference evidence="11" key="4">
    <citation type="submission" date="2023-07" db="EMBL/GenBank/DDBJ databases">
        <authorList>
            <person name="Peng Z."/>
        </authorList>
    </citation>
    <scope>NUCLEOTIDE SEQUENCE</scope>
    <source>
        <strain evidence="11">KP219</strain>
    </source>
</reference>